<name>A0A9Q8SJ25_9PEZI</name>
<protein>
    <submittedName>
        <fullName evidence="2">Uncharacterized protein</fullName>
    </submittedName>
</protein>
<feature type="compositionally biased region" description="Basic and acidic residues" evidence="1">
    <location>
        <begin position="1"/>
        <end position="11"/>
    </location>
</feature>
<reference evidence="2" key="1">
    <citation type="journal article" date="2021" name="Mol. Plant Microbe Interact.">
        <title>Complete Genome Sequence of the Plant-Pathogenic Fungus Colletotrichum lupini.</title>
        <authorList>
            <person name="Baroncelli R."/>
            <person name="Pensec F."/>
            <person name="Da Lio D."/>
            <person name="Boufleur T."/>
            <person name="Vicente I."/>
            <person name="Sarrocco S."/>
            <person name="Picot A."/>
            <person name="Baraldi E."/>
            <person name="Sukno S."/>
            <person name="Thon M."/>
            <person name="Le Floch G."/>
        </authorList>
    </citation>
    <scope>NUCLEOTIDE SEQUENCE</scope>
    <source>
        <strain evidence="2">IMI 504893</strain>
    </source>
</reference>
<organism evidence="2 3">
    <name type="scientific">Colletotrichum lupini</name>
    <dbReference type="NCBI Taxonomy" id="145971"/>
    <lineage>
        <taxon>Eukaryota</taxon>
        <taxon>Fungi</taxon>
        <taxon>Dikarya</taxon>
        <taxon>Ascomycota</taxon>
        <taxon>Pezizomycotina</taxon>
        <taxon>Sordariomycetes</taxon>
        <taxon>Hypocreomycetidae</taxon>
        <taxon>Glomerellales</taxon>
        <taxon>Glomerellaceae</taxon>
        <taxon>Colletotrichum</taxon>
        <taxon>Colletotrichum acutatum species complex</taxon>
    </lineage>
</organism>
<dbReference type="Proteomes" id="UP000830671">
    <property type="component" value="Chromosome 2"/>
</dbReference>
<keyword evidence="3" id="KW-1185">Reference proteome</keyword>
<dbReference type="KEGG" id="clup:CLUP02_03781"/>
<dbReference type="AlphaFoldDB" id="A0A9Q8SJ25"/>
<evidence type="ECO:0000313" key="3">
    <source>
        <dbReference type="Proteomes" id="UP000830671"/>
    </source>
</evidence>
<evidence type="ECO:0000313" key="2">
    <source>
        <dbReference type="EMBL" id="UQC78304.1"/>
    </source>
</evidence>
<accession>A0A9Q8SJ25</accession>
<sequence length="429" mass="47545">MKEKNKREIAFRPKSHAKPVPSSLNSVRHPSKASARTAGVPKVYKIQVCIGHCPESLHVVSVQGMFKNSALPRASKACPLQGPKWTAWPGPFLYEVAAVAPRPVGLSPSTLSPVRSTSSPHVGSVSGIRGQVRSRSFAQARLVFLGTKSPFWGCISTAQGKKKKRKCAIVKNAYALICQPRFAQQEIPGSPKVMDKSDWRHSNTKHLWHLFNPSQGPLKLKPVPIWLAGIPRHAPTHREIRSTGRIPDVPHLSTDAAKVPCHPVTANTLFASASPRLAVLPHLENPREVPVTLRTTLTVLSAKSHETLSLPFRLSICANQPSPTPTHLSVTPRPRRLPRLNFESPPLELDDERPRSITNAHLLSLYLFSITTPRLPRVPRVPDFHVSLLTRFDLPLQISLYLARREPRKLPFTGHDTLYSDRTCLGAHL</sequence>
<dbReference type="GeneID" id="73337808"/>
<feature type="region of interest" description="Disordered" evidence="1">
    <location>
        <begin position="1"/>
        <end position="36"/>
    </location>
</feature>
<evidence type="ECO:0000256" key="1">
    <source>
        <dbReference type="SAM" id="MobiDB-lite"/>
    </source>
</evidence>
<proteinExistence type="predicted"/>
<dbReference type="EMBL" id="CP019474">
    <property type="protein sequence ID" value="UQC78304.1"/>
    <property type="molecule type" value="Genomic_DNA"/>
</dbReference>
<dbReference type="RefSeq" id="XP_049139941.1">
    <property type="nucleotide sequence ID" value="XM_049282798.1"/>
</dbReference>
<gene>
    <name evidence="2" type="ORF">CLUP02_03781</name>
</gene>